<dbReference type="InterPro" id="IPR016152">
    <property type="entry name" value="PTrfase/Anion_transptr"/>
</dbReference>
<protein>
    <submittedName>
        <fullName evidence="2">PTS system, nitrogen regulatory IIA component</fullName>
    </submittedName>
</protein>
<dbReference type="STRING" id="867345.SAMN05421693_12232"/>
<reference evidence="2 3" key="1">
    <citation type="submission" date="2016-10" db="EMBL/GenBank/DDBJ databases">
        <authorList>
            <person name="de Groot N.N."/>
        </authorList>
    </citation>
    <scope>NUCLEOTIDE SEQUENCE [LARGE SCALE GENOMIC DNA]</scope>
    <source>
        <strain evidence="2 3">B7-7</strain>
    </source>
</reference>
<accession>A0A1H9EMP8</accession>
<dbReference type="SUPFAM" id="SSF55804">
    <property type="entry name" value="Phoshotransferase/anion transport protein"/>
    <property type="match status" value="1"/>
</dbReference>
<dbReference type="InterPro" id="IPR051541">
    <property type="entry name" value="PTS_SugarTrans_NitroReg"/>
</dbReference>
<dbReference type="GO" id="GO:0030295">
    <property type="term" value="F:protein kinase activator activity"/>
    <property type="evidence" value="ECO:0007669"/>
    <property type="project" value="TreeGrafter"/>
</dbReference>
<dbReference type="RefSeq" id="WP_090208080.1">
    <property type="nucleotide sequence ID" value="NZ_FOFO01000022.1"/>
</dbReference>
<evidence type="ECO:0000259" key="1">
    <source>
        <dbReference type="PROSITE" id="PS51094"/>
    </source>
</evidence>
<name>A0A1H9EMP8_9GAMM</name>
<dbReference type="Gene3D" id="3.40.930.10">
    <property type="entry name" value="Mannitol-specific EII, Chain A"/>
    <property type="match status" value="1"/>
</dbReference>
<sequence length="157" mass="16946">MNIGDLLAPERVTCLPDVSSKKRVLEMLGEMLASHLPRLTQGEIFDSLLARERLGSTGLGHGVAIPHGRLAGADTACAALIKLERGVDYDAPDSEPVDILFALVVPAECTDEHLQILALLARLFSDPETLAQLRSAKGAEDLLALVHQWDTTSHHQP</sequence>
<feature type="domain" description="PTS EIIA type-2" evidence="1">
    <location>
        <begin position="5"/>
        <end position="149"/>
    </location>
</feature>
<evidence type="ECO:0000313" key="3">
    <source>
        <dbReference type="Proteomes" id="UP000199496"/>
    </source>
</evidence>
<organism evidence="2 3">
    <name type="scientific">Ectothiorhodospira magna</name>
    <dbReference type="NCBI Taxonomy" id="867345"/>
    <lineage>
        <taxon>Bacteria</taxon>
        <taxon>Pseudomonadati</taxon>
        <taxon>Pseudomonadota</taxon>
        <taxon>Gammaproteobacteria</taxon>
        <taxon>Chromatiales</taxon>
        <taxon>Ectothiorhodospiraceae</taxon>
        <taxon>Ectothiorhodospira</taxon>
    </lineage>
</organism>
<dbReference type="CDD" id="cd00211">
    <property type="entry name" value="PTS_IIA_fru"/>
    <property type="match status" value="1"/>
</dbReference>
<dbReference type="InterPro" id="IPR002178">
    <property type="entry name" value="PTS_EIIA_type-2_dom"/>
</dbReference>
<dbReference type="Proteomes" id="UP000199496">
    <property type="component" value="Unassembled WGS sequence"/>
</dbReference>
<dbReference type="PROSITE" id="PS51094">
    <property type="entry name" value="PTS_EIIA_TYPE_2"/>
    <property type="match status" value="1"/>
</dbReference>
<dbReference type="AlphaFoldDB" id="A0A1H9EMP8"/>
<gene>
    <name evidence="2" type="ORF">SAMN05421693_12232</name>
</gene>
<dbReference type="OrthoDB" id="95460at2"/>
<evidence type="ECO:0000313" key="2">
    <source>
        <dbReference type="EMBL" id="SEQ26994.1"/>
    </source>
</evidence>
<keyword evidence="3" id="KW-1185">Reference proteome</keyword>
<dbReference type="Pfam" id="PF00359">
    <property type="entry name" value="PTS_EIIA_2"/>
    <property type="match status" value="1"/>
</dbReference>
<proteinExistence type="predicted"/>
<dbReference type="EMBL" id="FOFO01000022">
    <property type="protein sequence ID" value="SEQ26994.1"/>
    <property type="molecule type" value="Genomic_DNA"/>
</dbReference>
<dbReference type="PROSITE" id="PS00372">
    <property type="entry name" value="PTS_EIIA_TYPE_2_HIS"/>
    <property type="match status" value="1"/>
</dbReference>
<dbReference type="PANTHER" id="PTHR47738:SF1">
    <property type="entry name" value="NITROGEN REGULATORY PROTEIN"/>
    <property type="match status" value="1"/>
</dbReference>
<dbReference type="PANTHER" id="PTHR47738">
    <property type="entry name" value="PTS SYSTEM FRUCTOSE-LIKE EIIA COMPONENT-RELATED"/>
    <property type="match status" value="1"/>
</dbReference>